<dbReference type="EMBL" id="VSSQ01048806">
    <property type="protein sequence ID" value="MPN02854.1"/>
    <property type="molecule type" value="Genomic_DNA"/>
</dbReference>
<dbReference type="InterPro" id="IPR045507">
    <property type="entry name" value="DUF6483"/>
</dbReference>
<reference evidence="1" key="1">
    <citation type="submission" date="2019-08" db="EMBL/GenBank/DDBJ databases">
        <authorList>
            <person name="Kucharzyk K."/>
            <person name="Murdoch R.W."/>
            <person name="Higgins S."/>
            <person name="Loffler F."/>
        </authorList>
    </citation>
    <scope>NUCLEOTIDE SEQUENCE</scope>
</reference>
<evidence type="ECO:0000313" key="1">
    <source>
        <dbReference type="EMBL" id="MPN02854.1"/>
    </source>
</evidence>
<sequence>MYRRLVELLSQNEICDAEDYLFERYKAGDGAYLTLALDFYQRLNAMTDNELTDCDFSRDEIAEGLQDILKKEQIDTSVLMLDFGDQEKA</sequence>
<dbReference type="Pfam" id="PF20092">
    <property type="entry name" value="DUF6483"/>
    <property type="match status" value="1"/>
</dbReference>
<organism evidence="1">
    <name type="scientific">bioreactor metagenome</name>
    <dbReference type="NCBI Taxonomy" id="1076179"/>
    <lineage>
        <taxon>unclassified sequences</taxon>
        <taxon>metagenomes</taxon>
        <taxon>ecological metagenomes</taxon>
    </lineage>
</organism>
<accession>A0A645EQG9</accession>
<comment type="caution">
    <text evidence="1">The sequence shown here is derived from an EMBL/GenBank/DDBJ whole genome shotgun (WGS) entry which is preliminary data.</text>
</comment>
<protein>
    <submittedName>
        <fullName evidence="1">Uncharacterized protein</fullName>
    </submittedName>
</protein>
<dbReference type="AlphaFoldDB" id="A0A645EQG9"/>
<gene>
    <name evidence="1" type="ORF">SDC9_150075</name>
</gene>
<name>A0A645EQG9_9ZZZZ</name>
<proteinExistence type="predicted"/>